<proteinExistence type="inferred from homology"/>
<dbReference type="OrthoDB" id="10252009at2759"/>
<keyword evidence="3" id="KW-0812">Transmembrane</keyword>
<dbReference type="InterPro" id="IPR000387">
    <property type="entry name" value="Tyr_Pase_dom"/>
</dbReference>
<dbReference type="GO" id="GO:0005737">
    <property type="term" value="C:cytoplasm"/>
    <property type="evidence" value="ECO:0007669"/>
    <property type="project" value="TreeGrafter"/>
</dbReference>
<name>A0A0D2IJ17_9EURO</name>
<dbReference type="PANTHER" id="PTHR46588:SF1">
    <property type="entry name" value="SERINE_THREONINE_TYROSINE-INTERACTING PROTEIN"/>
    <property type="match status" value="1"/>
</dbReference>
<dbReference type="InterPro" id="IPR020422">
    <property type="entry name" value="TYR_PHOSPHATASE_DUAL_dom"/>
</dbReference>
<comment type="similarity">
    <text evidence="1">Belongs to the protein-tyrosine phosphatase family. Non-receptor class subfamily.</text>
</comment>
<feature type="region of interest" description="Disordered" evidence="2">
    <location>
        <begin position="266"/>
        <end position="285"/>
    </location>
</feature>
<dbReference type="EMBL" id="KN847477">
    <property type="protein sequence ID" value="KIX05734.1"/>
    <property type="molecule type" value="Genomic_DNA"/>
</dbReference>
<sequence length="333" mass="37339">MGTSADDLYGHSTSYVKAFPYSDKRHFESPRVHIPPPNLDYQNGKPSFHVFSAPFEQSSSEYGNPSFLKALSAGHRLDMSHTMLSWKYEMRRTAQPILPFLLLGPSSAARDREFVKNTGITLMVAVRSVRAVIARPTFLHPATFPSSEGISTLTFDFEFPHDFIPKLRPVIRSINDHLETTCAQTPVENVHDIRGKALIFCESGNDRSAVLVAAYLMVIYGVSAFSAIHVVQSQRFCITMSDDMKNVLLDLQEILKAERQVSSSNSAVRQFDSPVNQSQGSSSLIQRPMKRTIDDVYNSEEDLGHETLRGDNVDVREGVAPFTDILDLQRELR</sequence>
<keyword evidence="6" id="KW-1185">Reference proteome</keyword>
<dbReference type="HOGENOM" id="CLU_049471_0_0_1"/>
<dbReference type="GO" id="GO:0140096">
    <property type="term" value="F:catalytic activity, acting on a protein"/>
    <property type="evidence" value="ECO:0007669"/>
    <property type="project" value="UniProtKB-ARBA"/>
</dbReference>
<dbReference type="InterPro" id="IPR029021">
    <property type="entry name" value="Prot-tyrosine_phosphatase-like"/>
</dbReference>
<dbReference type="InterPro" id="IPR000340">
    <property type="entry name" value="Dual-sp_phosphatase_cat-dom"/>
</dbReference>
<gene>
    <name evidence="5" type="ORF">Z518_03706</name>
</gene>
<keyword evidence="3" id="KW-1133">Transmembrane helix</keyword>
<dbReference type="RefSeq" id="XP_013272870.1">
    <property type="nucleotide sequence ID" value="XM_013417416.1"/>
</dbReference>
<dbReference type="GeneID" id="25291777"/>
<evidence type="ECO:0000256" key="2">
    <source>
        <dbReference type="SAM" id="MobiDB-lite"/>
    </source>
</evidence>
<dbReference type="PANTHER" id="PTHR46588">
    <property type="entry name" value="SERINE/THREONINE/TYROSINE-INTERACTING PROTEIN"/>
    <property type="match status" value="1"/>
</dbReference>
<dbReference type="SMART" id="SM00195">
    <property type="entry name" value="DSPc"/>
    <property type="match status" value="1"/>
</dbReference>
<dbReference type="Pfam" id="PF00782">
    <property type="entry name" value="DSPc"/>
    <property type="match status" value="1"/>
</dbReference>
<dbReference type="PROSITE" id="PS50056">
    <property type="entry name" value="TYR_PHOSPHATASE_2"/>
    <property type="match status" value="1"/>
</dbReference>
<feature type="transmembrane region" description="Helical" evidence="3">
    <location>
        <begin position="209"/>
        <end position="231"/>
    </location>
</feature>
<dbReference type="Gene3D" id="3.90.190.10">
    <property type="entry name" value="Protein tyrosine phosphatase superfamily"/>
    <property type="match status" value="1"/>
</dbReference>
<dbReference type="InterPro" id="IPR052449">
    <property type="entry name" value="STYX-Interacting_Phosphatase"/>
</dbReference>
<dbReference type="STRING" id="1442369.A0A0D2IJ17"/>
<feature type="domain" description="Tyrosine specific protein phosphatases" evidence="4">
    <location>
        <begin position="161"/>
        <end position="246"/>
    </location>
</feature>
<evidence type="ECO:0000256" key="3">
    <source>
        <dbReference type="SAM" id="Phobius"/>
    </source>
</evidence>
<protein>
    <recommendedName>
        <fullName evidence="4">Tyrosine specific protein phosphatases domain-containing protein</fullName>
    </recommendedName>
</protein>
<dbReference type="GO" id="GO:0070372">
    <property type="term" value="P:regulation of ERK1 and ERK2 cascade"/>
    <property type="evidence" value="ECO:0007669"/>
    <property type="project" value="TreeGrafter"/>
</dbReference>
<evidence type="ECO:0000313" key="5">
    <source>
        <dbReference type="EMBL" id="KIX05734.1"/>
    </source>
</evidence>
<dbReference type="AlphaFoldDB" id="A0A0D2IJ17"/>
<dbReference type="VEuPathDB" id="FungiDB:Z518_03706"/>
<evidence type="ECO:0000256" key="1">
    <source>
        <dbReference type="ARBA" id="ARBA00009649"/>
    </source>
</evidence>
<evidence type="ECO:0000259" key="4">
    <source>
        <dbReference type="PROSITE" id="PS50056"/>
    </source>
</evidence>
<dbReference type="CDD" id="cd14498">
    <property type="entry name" value="DSP"/>
    <property type="match status" value="1"/>
</dbReference>
<dbReference type="GO" id="GO:0005654">
    <property type="term" value="C:nucleoplasm"/>
    <property type="evidence" value="ECO:0007669"/>
    <property type="project" value="TreeGrafter"/>
</dbReference>
<reference evidence="5 6" key="1">
    <citation type="submission" date="2015-01" db="EMBL/GenBank/DDBJ databases">
        <title>The Genome Sequence of Rhinocladiella mackenzie CBS 650.93.</title>
        <authorList>
            <consortium name="The Broad Institute Genomics Platform"/>
            <person name="Cuomo C."/>
            <person name="de Hoog S."/>
            <person name="Gorbushina A."/>
            <person name="Stielow B."/>
            <person name="Teixiera M."/>
            <person name="Abouelleil A."/>
            <person name="Chapman S.B."/>
            <person name="Priest M."/>
            <person name="Young S.K."/>
            <person name="Wortman J."/>
            <person name="Nusbaum C."/>
            <person name="Birren B."/>
        </authorList>
    </citation>
    <scope>NUCLEOTIDE SEQUENCE [LARGE SCALE GENOMIC DNA]</scope>
    <source>
        <strain evidence="5 6">CBS 650.93</strain>
    </source>
</reference>
<accession>A0A0D2IJ17</accession>
<organism evidence="5 6">
    <name type="scientific">Rhinocladiella mackenziei CBS 650.93</name>
    <dbReference type="NCBI Taxonomy" id="1442369"/>
    <lineage>
        <taxon>Eukaryota</taxon>
        <taxon>Fungi</taxon>
        <taxon>Dikarya</taxon>
        <taxon>Ascomycota</taxon>
        <taxon>Pezizomycotina</taxon>
        <taxon>Eurotiomycetes</taxon>
        <taxon>Chaetothyriomycetidae</taxon>
        <taxon>Chaetothyriales</taxon>
        <taxon>Herpotrichiellaceae</taxon>
        <taxon>Rhinocladiella</taxon>
    </lineage>
</organism>
<dbReference type="GO" id="GO:1990444">
    <property type="term" value="F:F-box domain binding"/>
    <property type="evidence" value="ECO:0007669"/>
    <property type="project" value="TreeGrafter"/>
</dbReference>
<dbReference type="SUPFAM" id="SSF52799">
    <property type="entry name" value="(Phosphotyrosine protein) phosphatases II"/>
    <property type="match status" value="1"/>
</dbReference>
<keyword evidence="3" id="KW-0472">Membrane</keyword>
<dbReference type="GO" id="GO:0062026">
    <property type="term" value="P:negative regulation of SCF-dependent proteasomal ubiquitin-dependent catabolic process"/>
    <property type="evidence" value="ECO:0007669"/>
    <property type="project" value="TreeGrafter"/>
</dbReference>
<dbReference type="Proteomes" id="UP000053617">
    <property type="component" value="Unassembled WGS sequence"/>
</dbReference>
<evidence type="ECO:0000313" key="6">
    <source>
        <dbReference type="Proteomes" id="UP000053617"/>
    </source>
</evidence>